<organism evidence="1 2">
    <name type="scientific">Phrynocephalus forsythii</name>
    <dbReference type="NCBI Taxonomy" id="171643"/>
    <lineage>
        <taxon>Eukaryota</taxon>
        <taxon>Metazoa</taxon>
        <taxon>Chordata</taxon>
        <taxon>Craniata</taxon>
        <taxon>Vertebrata</taxon>
        <taxon>Euteleostomi</taxon>
        <taxon>Lepidosauria</taxon>
        <taxon>Squamata</taxon>
        <taxon>Bifurcata</taxon>
        <taxon>Unidentata</taxon>
        <taxon>Episquamata</taxon>
        <taxon>Toxicofera</taxon>
        <taxon>Iguania</taxon>
        <taxon>Acrodonta</taxon>
        <taxon>Agamidae</taxon>
        <taxon>Agaminae</taxon>
        <taxon>Phrynocephalus</taxon>
    </lineage>
</organism>
<reference evidence="1" key="1">
    <citation type="journal article" date="2023" name="DNA Res.">
        <title>Chromosome-level genome assembly of Phrynocephalus forsythii using third-generation DNA sequencing and Hi-C analysis.</title>
        <authorList>
            <person name="Qi Y."/>
            <person name="Zhao W."/>
            <person name="Zhao Y."/>
            <person name="Niu C."/>
            <person name="Cao S."/>
            <person name="Zhang Y."/>
        </authorList>
    </citation>
    <scope>NUCLEOTIDE SEQUENCE</scope>
    <source>
        <tissue evidence="1">Muscle</tissue>
    </source>
</reference>
<protein>
    <submittedName>
        <fullName evidence="1">Uncharacterized protein</fullName>
    </submittedName>
</protein>
<gene>
    <name evidence="1" type="ORF">JRQ81_018492</name>
</gene>
<proteinExistence type="predicted"/>
<dbReference type="Proteomes" id="UP001142489">
    <property type="component" value="Unassembled WGS sequence"/>
</dbReference>
<name>A0A9Q1AZ51_9SAUR</name>
<evidence type="ECO:0000313" key="1">
    <source>
        <dbReference type="EMBL" id="KAJ7322205.1"/>
    </source>
</evidence>
<comment type="caution">
    <text evidence="1">The sequence shown here is derived from an EMBL/GenBank/DDBJ whole genome shotgun (WGS) entry which is preliminary data.</text>
</comment>
<accession>A0A9Q1AZ51</accession>
<sequence>MFGDPFAAWRWLFPSKAPCTAYFVTLVGKRQLSASLRDLRMQLMQPPSQ</sequence>
<dbReference type="AlphaFoldDB" id="A0A9Q1AZ51"/>
<evidence type="ECO:0000313" key="2">
    <source>
        <dbReference type="Proteomes" id="UP001142489"/>
    </source>
</evidence>
<keyword evidence="2" id="KW-1185">Reference proteome</keyword>
<dbReference type="EMBL" id="JAPFRF010000009">
    <property type="protein sequence ID" value="KAJ7322205.1"/>
    <property type="molecule type" value="Genomic_DNA"/>
</dbReference>